<evidence type="ECO:0000313" key="2">
    <source>
        <dbReference type="Proteomes" id="UP000000271"/>
    </source>
</evidence>
<dbReference type="EMBL" id="CP001791">
    <property type="protein sequence ID" value="ADH97764.1"/>
    <property type="molecule type" value="Genomic_DNA"/>
</dbReference>
<protein>
    <submittedName>
        <fullName evidence="1">Uncharacterized protein</fullName>
    </submittedName>
</protein>
<reference evidence="1" key="1">
    <citation type="submission" date="2009-10" db="EMBL/GenBank/DDBJ databases">
        <title>Complete sequence of Bacillus selenitireducens MLS10.</title>
        <authorList>
            <consortium name="US DOE Joint Genome Institute"/>
            <person name="Lucas S."/>
            <person name="Copeland A."/>
            <person name="Lapidus A."/>
            <person name="Glavina del Rio T."/>
            <person name="Dalin E."/>
            <person name="Tice H."/>
            <person name="Bruce D."/>
            <person name="Goodwin L."/>
            <person name="Pitluck S."/>
            <person name="Sims D."/>
            <person name="Brettin T."/>
            <person name="Detter J.C."/>
            <person name="Han C."/>
            <person name="Larimer F."/>
            <person name="Land M."/>
            <person name="Hauser L."/>
            <person name="Kyrpides N."/>
            <person name="Ovchinnikova G."/>
            <person name="Stolz J."/>
        </authorList>
    </citation>
    <scope>NUCLEOTIDE SEQUENCE [LARGE SCALE GENOMIC DNA]</scope>
    <source>
        <strain evidence="1">MLS10</strain>
    </source>
</reference>
<dbReference type="HOGENOM" id="CLU_1871253_0_0_9"/>
<sequence length="136" mass="15998">MELLFFLVIGVVYYYNHKKIHNYFQREQLFNNEANNLQECATNSVVMSKIYENSSAPYFMIKDKNVADFNHDLFTEFHNASQLFHHDQEFQKEMNDSHNPYVNPGQDIIVDESYHGIDHGIGIANPSDHHDHNNHN</sequence>
<name>D6XVZ1_BACIE</name>
<dbReference type="OrthoDB" id="2972189at2"/>
<accession>D6XVZ1</accession>
<dbReference type="AlphaFoldDB" id="D6XVZ1"/>
<dbReference type="eggNOG" id="ENOG502ZPZI">
    <property type="taxonomic scope" value="Bacteria"/>
</dbReference>
<keyword evidence="2" id="KW-1185">Reference proteome</keyword>
<gene>
    <name evidence="1" type="ordered locus">Bsel_0218</name>
</gene>
<organism evidence="1 2">
    <name type="scientific">Bacillus selenitireducens (strain ATCC 700615 / DSM 15326 / MLS10)</name>
    <dbReference type="NCBI Taxonomy" id="439292"/>
    <lineage>
        <taxon>Bacteria</taxon>
        <taxon>Bacillati</taxon>
        <taxon>Bacillota</taxon>
        <taxon>Bacilli</taxon>
        <taxon>Bacillales</taxon>
        <taxon>Bacillaceae</taxon>
        <taxon>Salisediminibacterium</taxon>
    </lineage>
</organism>
<proteinExistence type="predicted"/>
<evidence type="ECO:0000313" key="1">
    <source>
        <dbReference type="EMBL" id="ADH97764.1"/>
    </source>
</evidence>
<dbReference type="Proteomes" id="UP000000271">
    <property type="component" value="Chromosome"/>
</dbReference>
<dbReference type="RefSeq" id="WP_013171193.1">
    <property type="nucleotide sequence ID" value="NC_014219.1"/>
</dbReference>
<dbReference type="KEGG" id="bse:Bsel_0218"/>